<dbReference type="PANTHER" id="PTHR37422:SF13">
    <property type="entry name" value="LIPOPOLYSACCHARIDE BIOSYNTHESIS PROTEIN PA4999-RELATED"/>
    <property type="match status" value="1"/>
</dbReference>
<protein>
    <submittedName>
        <fullName evidence="7">O-antigen ligase family protein</fullName>
    </submittedName>
</protein>
<feature type="transmembrane region" description="Helical" evidence="5">
    <location>
        <begin position="313"/>
        <end position="333"/>
    </location>
</feature>
<feature type="transmembrane region" description="Helical" evidence="5">
    <location>
        <begin position="189"/>
        <end position="207"/>
    </location>
</feature>
<feature type="transmembrane region" description="Helical" evidence="5">
    <location>
        <begin position="7"/>
        <end position="24"/>
    </location>
</feature>
<comment type="subcellular location">
    <subcellularLocation>
        <location evidence="1">Membrane</location>
        <topology evidence="1">Multi-pass membrane protein</topology>
    </subcellularLocation>
</comment>
<dbReference type="PANTHER" id="PTHR37422">
    <property type="entry name" value="TEICHURONIC ACID BIOSYNTHESIS PROTEIN TUAE"/>
    <property type="match status" value="1"/>
</dbReference>
<keyword evidence="3 5" id="KW-1133">Transmembrane helix</keyword>
<evidence type="ECO:0000313" key="7">
    <source>
        <dbReference type="EMBL" id="QKF78380.1"/>
    </source>
</evidence>
<dbReference type="InterPro" id="IPR051533">
    <property type="entry name" value="WaaL-like"/>
</dbReference>
<keyword evidence="2 5" id="KW-0812">Transmembrane</keyword>
<keyword evidence="4 5" id="KW-0472">Membrane</keyword>
<keyword evidence="7" id="KW-0436">Ligase</keyword>
<name>A0AAE7E6X7_9BACT</name>
<feature type="transmembrane region" description="Helical" evidence="5">
    <location>
        <begin position="213"/>
        <end position="229"/>
    </location>
</feature>
<dbReference type="AlphaFoldDB" id="A0AAE7E6X7"/>
<evidence type="ECO:0000256" key="2">
    <source>
        <dbReference type="ARBA" id="ARBA00022692"/>
    </source>
</evidence>
<dbReference type="GO" id="GO:0016020">
    <property type="term" value="C:membrane"/>
    <property type="evidence" value="ECO:0007669"/>
    <property type="project" value="UniProtKB-SubCell"/>
</dbReference>
<evidence type="ECO:0000259" key="6">
    <source>
        <dbReference type="Pfam" id="PF04932"/>
    </source>
</evidence>
<evidence type="ECO:0000256" key="5">
    <source>
        <dbReference type="SAM" id="Phobius"/>
    </source>
</evidence>
<feature type="transmembrane region" description="Helical" evidence="5">
    <location>
        <begin position="30"/>
        <end position="49"/>
    </location>
</feature>
<sequence length="390" mass="46402">MFSRLFISWESVFNFIFVTWIISIPFKNSFYQGATLVLILFFLIYILKFKEFVYFNDLLLKYKDILYASLFIIISMAISNIINDTNILSWKVLFNYIYRYIFIFIILLFFYSKGFFSKRMLFVFFLVSLTIQSFDGIYQSIIGYDLFKNNVGNLKLGLTGATFNRNIFGLIVGLGVIICILFRRVEKRINYLIVVLGVLFIFCTLFSYSRAVWFGIFLALFIYIFSDLRRIYLKDFIYLFILFLLISFSFIFIDSLHNRIELLFNGNSSNRDKIWVYTFDLIKEKPILGWGLDNWSKIGLQPYSNIHNSVLEILLYLGIIGFFCYCYFLFLVLKEVNLYKNIKAFSILIYMIVVSFFDQDIFTGKIFLSFFTILMFYIYSDRINLKESVK</sequence>
<feature type="transmembrane region" description="Helical" evidence="5">
    <location>
        <begin position="340"/>
        <end position="357"/>
    </location>
</feature>
<feature type="transmembrane region" description="Helical" evidence="5">
    <location>
        <begin position="162"/>
        <end position="182"/>
    </location>
</feature>
<feature type="transmembrane region" description="Helical" evidence="5">
    <location>
        <begin position="122"/>
        <end position="142"/>
    </location>
</feature>
<feature type="transmembrane region" description="Helical" evidence="5">
    <location>
        <begin position="65"/>
        <end position="82"/>
    </location>
</feature>
<gene>
    <name evidence="7" type="ORF">ADFLV_2385</name>
</gene>
<proteinExistence type="predicted"/>
<organism evidence="7 8">
    <name type="scientific">Arcobacter defluvii</name>
    <dbReference type="NCBI Taxonomy" id="873191"/>
    <lineage>
        <taxon>Bacteria</taxon>
        <taxon>Pseudomonadati</taxon>
        <taxon>Campylobacterota</taxon>
        <taxon>Epsilonproteobacteria</taxon>
        <taxon>Campylobacterales</taxon>
        <taxon>Arcobacteraceae</taxon>
        <taxon>Arcobacter</taxon>
    </lineage>
</organism>
<dbReference type="GO" id="GO:0016874">
    <property type="term" value="F:ligase activity"/>
    <property type="evidence" value="ECO:0007669"/>
    <property type="project" value="UniProtKB-KW"/>
</dbReference>
<feature type="transmembrane region" description="Helical" evidence="5">
    <location>
        <begin position="363"/>
        <end position="380"/>
    </location>
</feature>
<evidence type="ECO:0000256" key="3">
    <source>
        <dbReference type="ARBA" id="ARBA00022989"/>
    </source>
</evidence>
<feature type="domain" description="O-antigen ligase-related" evidence="6">
    <location>
        <begin position="197"/>
        <end position="326"/>
    </location>
</feature>
<accession>A0AAE7E6X7</accession>
<evidence type="ECO:0000256" key="4">
    <source>
        <dbReference type="ARBA" id="ARBA00023136"/>
    </source>
</evidence>
<feature type="transmembrane region" description="Helical" evidence="5">
    <location>
        <begin position="88"/>
        <end position="110"/>
    </location>
</feature>
<dbReference type="KEGG" id="adz:ADFLV_2385"/>
<reference evidence="7 8" key="1">
    <citation type="submission" date="2020-05" db="EMBL/GenBank/DDBJ databases">
        <title>Complete genome sequencing of Campylobacter and Arcobacter type strains.</title>
        <authorList>
            <person name="Miller W.G."/>
            <person name="Yee E."/>
        </authorList>
    </citation>
    <scope>NUCLEOTIDE SEQUENCE [LARGE SCALE GENOMIC DNA]</scope>
    <source>
        <strain evidence="7 8">LMG 25694</strain>
    </source>
</reference>
<feature type="transmembrane region" description="Helical" evidence="5">
    <location>
        <begin position="236"/>
        <end position="253"/>
    </location>
</feature>
<dbReference type="InterPro" id="IPR007016">
    <property type="entry name" value="O-antigen_ligase-rel_domated"/>
</dbReference>
<dbReference type="Proteomes" id="UP000503313">
    <property type="component" value="Chromosome"/>
</dbReference>
<dbReference type="EMBL" id="CP053835">
    <property type="protein sequence ID" value="QKF78380.1"/>
    <property type="molecule type" value="Genomic_DNA"/>
</dbReference>
<keyword evidence="8" id="KW-1185">Reference proteome</keyword>
<evidence type="ECO:0000313" key="8">
    <source>
        <dbReference type="Proteomes" id="UP000503313"/>
    </source>
</evidence>
<dbReference type="Pfam" id="PF04932">
    <property type="entry name" value="Wzy_C"/>
    <property type="match status" value="1"/>
</dbReference>
<evidence type="ECO:0000256" key="1">
    <source>
        <dbReference type="ARBA" id="ARBA00004141"/>
    </source>
</evidence>